<accession>A0ABW2P7Z4</accession>
<organism evidence="1 2">
    <name type="scientific">Sphaerisporangium rhizosphaerae</name>
    <dbReference type="NCBI Taxonomy" id="2269375"/>
    <lineage>
        <taxon>Bacteria</taxon>
        <taxon>Bacillati</taxon>
        <taxon>Actinomycetota</taxon>
        <taxon>Actinomycetes</taxon>
        <taxon>Streptosporangiales</taxon>
        <taxon>Streptosporangiaceae</taxon>
        <taxon>Sphaerisporangium</taxon>
    </lineage>
</organism>
<comment type="caution">
    <text evidence="1">The sequence shown here is derived from an EMBL/GenBank/DDBJ whole genome shotgun (WGS) entry which is preliminary data.</text>
</comment>
<sequence length="131" mass="14464">MIKKPKDDSPVALAASRLSQALESHGITADVHPGERVAALSVRCGLVVWCEYGPDGPHFRWWTGRCSDSTGRRVYAFSPITLPDSAAQRIALLYWEMVRDQWLPAAMPERLEVISQIPEQRMSADNGSGDG</sequence>
<evidence type="ECO:0000313" key="2">
    <source>
        <dbReference type="Proteomes" id="UP001596496"/>
    </source>
</evidence>
<reference evidence="2" key="1">
    <citation type="journal article" date="2019" name="Int. J. Syst. Evol. Microbiol.">
        <title>The Global Catalogue of Microorganisms (GCM) 10K type strain sequencing project: providing services to taxonomists for standard genome sequencing and annotation.</title>
        <authorList>
            <consortium name="The Broad Institute Genomics Platform"/>
            <consortium name="The Broad Institute Genome Sequencing Center for Infectious Disease"/>
            <person name="Wu L."/>
            <person name="Ma J."/>
        </authorList>
    </citation>
    <scope>NUCLEOTIDE SEQUENCE [LARGE SCALE GENOMIC DNA]</scope>
    <source>
        <strain evidence="2">CECT 7649</strain>
    </source>
</reference>
<keyword evidence="2" id="KW-1185">Reference proteome</keyword>
<evidence type="ECO:0000313" key="1">
    <source>
        <dbReference type="EMBL" id="MFC7384340.1"/>
    </source>
</evidence>
<protein>
    <submittedName>
        <fullName evidence="1">Uncharacterized protein</fullName>
    </submittedName>
</protein>
<gene>
    <name evidence="1" type="ORF">ACFQSB_19170</name>
</gene>
<dbReference type="Proteomes" id="UP001596496">
    <property type="component" value="Unassembled WGS sequence"/>
</dbReference>
<proteinExistence type="predicted"/>
<name>A0ABW2P7Z4_9ACTN</name>
<dbReference type="EMBL" id="JBHTCG010000011">
    <property type="protein sequence ID" value="MFC7384340.1"/>
    <property type="molecule type" value="Genomic_DNA"/>
</dbReference>
<dbReference type="RefSeq" id="WP_380828079.1">
    <property type="nucleotide sequence ID" value="NZ_JBHTCG010000011.1"/>
</dbReference>